<name>B6V310_BPSP1</name>
<reference evidence="2 3" key="1">
    <citation type="journal article" date="2009" name="J. Mol. Biol.">
        <title>The genome of Bacillus subtilis bacteriophage SPO1.</title>
        <authorList>
            <person name="Stewart C.R."/>
            <person name="Casjens S.R."/>
            <person name="Cresawn S.G."/>
            <person name="Houtz J.M."/>
            <person name="Smith A.L."/>
            <person name="Ford M.E."/>
            <person name="Peebles C.L."/>
            <person name="Hatfull G.F."/>
            <person name="Hendrix R.W."/>
            <person name="Huang W.M."/>
            <person name="Pedulla M.L."/>
        </authorList>
    </citation>
    <scope>NUCLEOTIDE SEQUENCE [LARGE SCALE GENOMIC DNA]</scope>
</reference>
<protein>
    <submittedName>
        <fullName evidence="2">Gp34.64</fullName>
    </submittedName>
</protein>
<feature type="transmembrane region" description="Helical" evidence="1">
    <location>
        <begin position="6"/>
        <end position="30"/>
    </location>
</feature>
<accession>B6V310</accession>
<dbReference type="EMBL" id="FJ230960">
    <property type="protein sequence ID" value="ACI91092.1"/>
    <property type="molecule type" value="Genomic_DNA"/>
</dbReference>
<sequence>MNQAEQIVVWMIFIPYMLGLLVIIWGGCLISRDLMSGKEKKVKRVPGLGPGRITRVGNLSEGEVIPLEQGFVEKRVLFVKKKIPVVKLYEVKAKRFFRDPTDRLVELDLENIETNEQKEAKLEGDRKISAYTMEVY</sequence>
<organism evidence="2 3">
    <name type="scientific">Bacillus phage SP01</name>
    <name type="common">Bacteriophage SP01</name>
    <dbReference type="NCBI Taxonomy" id="2884427"/>
    <lineage>
        <taxon>Viruses</taxon>
        <taxon>Duplodnaviria</taxon>
        <taxon>Heunggongvirae</taxon>
        <taxon>Uroviricota</taxon>
        <taxon>Caudoviricetes</taxon>
        <taxon>Herelleviridae</taxon>
        <taxon>Spounavirinae</taxon>
        <taxon>Okubovirus</taxon>
        <taxon>Okubovirus SPO1</taxon>
    </lineage>
</organism>
<dbReference type="KEGG" id="vg:7009181"/>
<evidence type="ECO:0000313" key="3">
    <source>
        <dbReference type="Proteomes" id="UP000001590"/>
    </source>
</evidence>
<keyword evidence="1" id="KW-1133">Transmembrane helix</keyword>
<keyword evidence="1" id="KW-0472">Membrane</keyword>
<dbReference type="RefSeq" id="YP_002300463.1">
    <property type="nucleotide sequence ID" value="NC_011421.1"/>
</dbReference>
<proteinExistence type="predicted"/>
<gene>
    <name evidence="2" type="primary">34.64</name>
    <name evidence="2" type="ORF">SPO1_192</name>
</gene>
<keyword evidence="1" id="KW-0812">Transmembrane</keyword>
<keyword evidence="3" id="KW-1185">Reference proteome</keyword>
<evidence type="ECO:0000256" key="1">
    <source>
        <dbReference type="SAM" id="Phobius"/>
    </source>
</evidence>
<dbReference type="Proteomes" id="UP000001590">
    <property type="component" value="Segment"/>
</dbReference>
<organismHost>
    <name type="scientific">Bacillus subtilis</name>
    <dbReference type="NCBI Taxonomy" id="1423"/>
</organismHost>
<dbReference type="GeneID" id="7009181"/>
<evidence type="ECO:0000313" key="2">
    <source>
        <dbReference type="EMBL" id="ACI91092.1"/>
    </source>
</evidence>